<accession>A0A3B0WSE9</accession>
<protein>
    <submittedName>
        <fullName evidence="1">Uncharacterized protein</fullName>
    </submittedName>
</protein>
<organism evidence="1">
    <name type="scientific">hydrothermal vent metagenome</name>
    <dbReference type="NCBI Taxonomy" id="652676"/>
    <lineage>
        <taxon>unclassified sequences</taxon>
        <taxon>metagenomes</taxon>
        <taxon>ecological metagenomes</taxon>
    </lineage>
</organism>
<gene>
    <name evidence="1" type="ORF">MNBD_GAMMA11-2567</name>
</gene>
<evidence type="ECO:0000313" key="1">
    <source>
        <dbReference type="EMBL" id="VAW58978.1"/>
    </source>
</evidence>
<dbReference type="AlphaFoldDB" id="A0A3B0WSE9"/>
<reference evidence="1" key="1">
    <citation type="submission" date="2018-06" db="EMBL/GenBank/DDBJ databases">
        <authorList>
            <person name="Zhirakovskaya E."/>
        </authorList>
    </citation>
    <scope>NUCLEOTIDE SEQUENCE</scope>
</reference>
<proteinExistence type="predicted"/>
<dbReference type="EMBL" id="UOFG01000055">
    <property type="protein sequence ID" value="VAW58978.1"/>
    <property type="molecule type" value="Genomic_DNA"/>
</dbReference>
<name>A0A3B0WSE9_9ZZZZ</name>
<sequence>MDDFVLKEWHLVVIFLTILGSIFKNEITSTLDALIIIFEQRKLKGKSVFLLTPTGEWDEIMIIRYQAEIPFLRSGGVLVKHLRREGEAGHENFSFPNWKAQRIRFFKDG</sequence>